<dbReference type="Proteomes" id="UP000265000">
    <property type="component" value="Unplaced"/>
</dbReference>
<dbReference type="Ensembl" id="ENSFHET00000021141.1">
    <property type="protein sequence ID" value="ENSFHEP00000013569.1"/>
    <property type="gene ID" value="ENSFHEG00000015072.1"/>
</dbReference>
<dbReference type="SUPFAM" id="SSF50978">
    <property type="entry name" value="WD40 repeat-like"/>
    <property type="match status" value="3"/>
</dbReference>
<evidence type="ECO:0000256" key="2">
    <source>
        <dbReference type="ARBA" id="ARBA00022723"/>
    </source>
</evidence>
<evidence type="ECO:0000256" key="4">
    <source>
        <dbReference type="ARBA" id="ARBA00022837"/>
    </source>
</evidence>
<dbReference type="PROSITE" id="PS00018">
    <property type="entry name" value="EF_HAND_1"/>
    <property type="match status" value="1"/>
</dbReference>
<organism evidence="8 9">
    <name type="scientific">Fundulus heteroclitus</name>
    <name type="common">Killifish</name>
    <name type="synonym">Mummichog</name>
    <dbReference type="NCBI Taxonomy" id="8078"/>
    <lineage>
        <taxon>Eukaryota</taxon>
        <taxon>Metazoa</taxon>
        <taxon>Chordata</taxon>
        <taxon>Craniata</taxon>
        <taxon>Vertebrata</taxon>
        <taxon>Euteleostomi</taxon>
        <taxon>Actinopterygii</taxon>
        <taxon>Neopterygii</taxon>
        <taxon>Teleostei</taxon>
        <taxon>Neoteleostei</taxon>
        <taxon>Acanthomorphata</taxon>
        <taxon>Ovalentaria</taxon>
        <taxon>Atherinomorphae</taxon>
        <taxon>Cyprinodontiformes</taxon>
        <taxon>Fundulidae</taxon>
        <taxon>Fundulus</taxon>
    </lineage>
</organism>
<feature type="compositionally biased region" description="Basic residues" evidence="6">
    <location>
        <begin position="1480"/>
        <end position="1490"/>
    </location>
</feature>
<dbReference type="STRING" id="8078.ENSFHEP00000013569"/>
<dbReference type="InterPro" id="IPR001680">
    <property type="entry name" value="WD40_rpt"/>
</dbReference>
<feature type="compositionally biased region" description="Basic and acidic residues" evidence="6">
    <location>
        <begin position="1679"/>
        <end position="1689"/>
    </location>
</feature>
<feature type="compositionally biased region" description="Polar residues" evidence="6">
    <location>
        <begin position="1230"/>
        <end position="1240"/>
    </location>
</feature>
<feature type="compositionally biased region" description="Polar residues" evidence="6">
    <location>
        <begin position="1201"/>
        <end position="1211"/>
    </location>
</feature>
<evidence type="ECO:0000259" key="7">
    <source>
        <dbReference type="PROSITE" id="PS50222"/>
    </source>
</evidence>
<name>A0A3Q2PL72_FUNHE</name>
<dbReference type="Gene3D" id="2.130.10.10">
    <property type="entry name" value="YVTN repeat-like/Quinoprotein amine dehydrogenase"/>
    <property type="match status" value="2"/>
</dbReference>
<evidence type="ECO:0000313" key="9">
    <source>
        <dbReference type="Proteomes" id="UP000265000"/>
    </source>
</evidence>
<feature type="region of interest" description="Disordered" evidence="6">
    <location>
        <begin position="1649"/>
        <end position="1741"/>
    </location>
</feature>
<feature type="region of interest" description="Disordered" evidence="6">
    <location>
        <begin position="1343"/>
        <end position="1637"/>
    </location>
</feature>
<dbReference type="GO" id="GO:0005509">
    <property type="term" value="F:calcium ion binding"/>
    <property type="evidence" value="ECO:0007669"/>
    <property type="project" value="InterPro"/>
</dbReference>
<proteinExistence type="predicted"/>
<keyword evidence="3" id="KW-0677">Repeat</keyword>
<sequence length="1951" mass="220274">MAVRFKTTVQKEETVLTPETASSDSSASAEKTFTAEKIPAIVHLFKMADVDKSGGLDMDEFYGVMKEINPDIIEEEACVLHMKIDTNCDRTVDLGELLHYLLQRNEQAEALDYKNLLFPYGFTYKDGDSWNKIVKMICRPTKNITAPDFRDYCPMEPVRSYKDYTYISITSNGKLKFWSNDLEVSDTFSLQDRGMVTLPFHNPPKMQVNDMIYISDLMLLAVSTTDREVLFYNCKEFADLTKIKYCIIEEDITAMEYYRAGNKGILAFGDSRGYLYVFVSYYVRINGLFCKRKLRSIRGKHYPIVTISSLLKKTSTDFDSLKMFVFDDICTQVQYLPSLHFFTVCGETSKSMALIECIFDQEKKMPDVNVQIFTSPEDHRYYRCVAYSHNSKYFLTGGLAGVLRVWFPHKTRSCERELHGHKETVSHIIYNPIEKLFLSMSTDKKICIWVDGEWICKQTIYPSDLPSTAPISSVCYNIHNNELYVANKNIAKCFGRGTNAFHETLKSHEHPLSSMIYHSIYKQVVSVCQKGIVTVWDILSGKAVMQFDISQNKYAGQTFISFDEVNRKLITVSQNRMVQQWNFNNGEMLDVLPEKIPNDVTSIVCINDEMFVSAKDCPDILQLDSKGQLKNVLNHFLLDDICSMDYHEDRLITASTNGNVLTWDLETLQVWDYIKTTDKPQVHRVEIYLRQQSFQQDFQPESTTRENEKESPLIVKCLRTRSVGPKRATLLITRDTHITAWSTTINGGLISRFKVVKDDDAEITCIFLSETETTLLTGDSNGVVCLYDIQDFGIQSKDDKMEFETVNGCKLPLQSPPLLASWQAAHSTLVSVACDPACEKVITGELQYNVKLWTNTGTLVGTFGKDRWVNMVQKHHIPPLETTNFGIPGLVRQELKKKKADLGPGNALKLMTDGNCFVSLLHLFKCQPEKKVLIQALSEEPTPLEIIWNRTLKALNRIEQELKLVKKIKQNSAERHISALEKLIAHWIEDEKENFELSTDEVLEQSESVETQHSMINVVETTESTEAEETSEKEDSSTCFGTCENTTINLPKNVEKLQLPDEVRIQLKPSWLVNPYPNDLTEPSTDVTTTKSLTEMFTEKEINLVKSPTRVIEEQPTQPLLEPHPPKVLASLNETTPEKSQSNSNAETDSTSEALETPDIVLPLPENSKKFRRTRKQLKLLQDEITAHFTGPGEQIDSESQESTNETQQVSDYPAKRRSPITVATKEILSPQTTKETPVSSKEHSSPGASLWSPCSEKRAGPEGWTMLHDDIQQPELDLQLPPGSKVVRFKETQFTKPCASRTITVPVKSALRENVTVEEKPRKERDAVLALKTIVKKHSLNVVPKGPLKPTQQPSESKFSEEYDQHSTSALKTFEGHVSQCSPHTPATKKSIVSSADQKQPKGQLQLAMASTSERIPDTKRDLTKVQYVTMQPKDQTAPTTKTSHATSLTPKSKKDPPVQTQWEAHPPMNAAGPTRSVRNSKTHIGARGHTHETEKNIQPAPLKKMMPPQSEHKPHPPTTPAGPTRPAGSLGTHRSARGPTHEKETNVQPAPSQKVKPPPRTPAGPTRVVESSTTHVATRGHEHERKTTLKVLLPISRKVTPQRTQQKPHPPMTPASPTREEEGSTTHICTSGLTHLRKTSLQVLPPMSRKVPPQQTQHKPHPPTTPRVVESSTTHISTREHEHERKTTLKVLPPISRKVPPQQTQHKPHPPTTPASPTRVVESSTTHVATREHEHERKTTLKVLPPISRKVPPQQTLHKPHPPTTPAGPARVVESSTTHMSTREHEHERKTTLKVLPPISRKVPAQQTQHKPHPPTTPASPTRVVESLGTDRCTTGNTHEIETNIQSSPPPLTIEQPPKNKQEPHPPRMPAGPITTRGQIKTEGKMKSILKDGEDKETQSEEELTVFDYYAKQWAITHEEIEKGIRFASTLETVYVFDRIEEEWESMQS</sequence>
<feature type="compositionally biased region" description="Basic and acidic residues" evidence="6">
    <location>
        <begin position="1783"/>
        <end position="1792"/>
    </location>
</feature>
<dbReference type="PROSITE" id="PS50222">
    <property type="entry name" value="EF_HAND_2"/>
    <property type="match status" value="1"/>
</dbReference>
<feature type="compositionally biased region" description="Polar residues" evidence="6">
    <location>
        <begin position="1834"/>
        <end position="1849"/>
    </location>
</feature>
<evidence type="ECO:0000256" key="1">
    <source>
        <dbReference type="ARBA" id="ARBA00014901"/>
    </source>
</evidence>
<dbReference type="InterPro" id="IPR015943">
    <property type="entry name" value="WD40/YVTN_repeat-like_dom_sf"/>
</dbReference>
<evidence type="ECO:0000313" key="8">
    <source>
        <dbReference type="Ensembl" id="ENSFHEP00000013569.1"/>
    </source>
</evidence>
<keyword evidence="4" id="KW-0106">Calcium</keyword>
<feature type="compositionally biased region" description="Polar residues" evidence="6">
    <location>
        <begin position="1428"/>
        <end position="1452"/>
    </location>
</feature>
<accession>A0A3Q2PL72</accession>
<reference evidence="8" key="1">
    <citation type="submission" date="2025-08" db="UniProtKB">
        <authorList>
            <consortium name="Ensembl"/>
        </authorList>
    </citation>
    <scope>IDENTIFICATION</scope>
</reference>
<dbReference type="SUPFAM" id="SSF47473">
    <property type="entry name" value="EF-hand"/>
    <property type="match status" value="1"/>
</dbReference>
<keyword evidence="5" id="KW-0853">WD repeat</keyword>
<dbReference type="PANTHER" id="PTHR44324:SF6">
    <property type="entry name" value="EF-HAND CALCIUM BINDING DOMAIN 8"/>
    <property type="match status" value="1"/>
</dbReference>
<reference evidence="8" key="2">
    <citation type="submission" date="2025-09" db="UniProtKB">
        <authorList>
            <consortium name="Ensembl"/>
        </authorList>
    </citation>
    <scope>IDENTIFICATION</scope>
</reference>
<feature type="domain" description="EF-hand" evidence="7">
    <location>
        <begin position="36"/>
        <end position="71"/>
    </location>
</feature>
<evidence type="ECO:0000256" key="5">
    <source>
        <dbReference type="PROSITE-ProRule" id="PRU00221"/>
    </source>
</evidence>
<dbReference type="InterPro" id="IPR002048">
    <property type="entry name" value="EF_hand_dom"/>
</dbReference>
<feature type="compositionally biased region" description="Basic and acidic residues" evidence="6">
    <location>
        <begin position="1416"/>
        <end position="1425"/>
    </location>
</feature>
<protein>
    <recommendedName>
        <fullName evidence="1">WD repeat-containing protein on Y chromosome</fullName>
    </recommendedName>
</protein>
<dbReference type="InterPro" id="IPR051242">
    <property type="entry name" value="WD-EF-hand_domain"/>
</dbReference>
<dbReference type="Pfam" id="PF00400">
    <property type="entry name" value="WD40"/>
    <property type="match status" value="2"/>
</dbReference>
<feature type="repeat" description="WD" evidence="5">
    <location>
        <begin position="505"/>
        <end position="546"/>
    </location>
</feature>
<feature type="region of interest" description="Disordered" evidence="6">
    <location>
        <begin position="1753"/>
        <end position="1792"/>
    </location>
</feature>
<evidence type="ECO:0000256" key="3">
    <source>
        <dbReference type="ARBA" id="ARBA00022737"/>
    </source>
</evidence>
<dbReference type="InterPro" id="IPR018247">
    <property type="entry name" value="EF_Hand_1_Ca_BS"/>
</dbReference>
<keyword evidence="9" id="KW-1185">Reference proteome</keyword>
<feature type="compositionally biased region" description="Polar residues" evidence="6">
    <location>
        <begin position="1132"/>
        <end position="1154"/>
    </location>
</feature>
<dbReference type="GeneTree" id="ENSGT00940000168052"/>
<dbReference type="InterPro" id="IPR036322">
    <property type="entry name" value="WD40_repeat_dom_sf"/>
</dbReference>
<evidence type="ECO:0000256" key="6">
    <source>
        <dbReference type="SAM" id="MobiDB-lite"/>
    </source>
</evidence>
<dbReference type="SMART" id="SM00320">
    <property type="entry name" value="WD40"/>
    <property type="match status" value="8"/>
</dbReference>
<feature type="region of interest" description="Disordered" evidence="6">
    <location>
        <begin position="1804"/>
        <end position="1878"/>
    </location>
</feature>
<feature type="region of interest" description="Disordered" evidence="6">
    <location>
        <begin position="1108"/>
        <end position="1168"/>
    </location>
</feature>
<feature type="region of interest" description="Disordered" evidence="6">
    <location>
        <begin position="1188"/>
        <end position="1259"/>
    </location>
</feature>
<feature type="compositionally biased region" description="Basic and acidic residues" evidence="6">
    <location>
        <begin position="1731"/>
        <end position="1741"/>
    </location>
</feature>
<keyword evidence="2" id="KW-0479">Metal-binding</keyword>
<dbReference type="Gene3D" id="1.10.238.10">
    <property type="entry name" value="EF-hand"/>
    <property type="match status" value="1"/>
</dbReference>
<feature type="repeat" description="WD" evidence="5">
    <location>
        <begin position="418"/>
        <end position="449"/>
    </location>
</feature>
<dbReference type="PROSITE" id="PS50082">
    <property type="entry name" value="WD_REPEATS_2"/>
    <property type="match status" value="2"/>
</dbReference>
<dbReference type="PANTHER" id="PTHR44324">
    <property type="entry name" value="WD40 REPEAT DOMAIN 95"/>
    <property type="match status" value="1"/>
</dbReference>
<feature type="compositionally biased region" description="Polar residues" evidence="6">
    <location>
        <begin position="1392"/>
        <end position="1415"/>
    </location>
</feature>
<dbReference type="InterPro" id="IPR011992">
    <property type="entry name" value="EF-hand-dom_pair"/>
</dbReference>
<dbReference type="PROSITE" id="PS50294">
    <property type="entry name" value="WD_REPEATS_REGION"/>
    <property type="match status" value="1"/>
</dbReference>